<proteinExistence type="predicted"/>
<keyword evidence="4" id="KW-1185">Reference proteome</keyword>
<keyword evidence="1" id="KW-0472">Membrane</keyword>
<feature type="transmembrane region" description="Helical" evidence="1">
    <location>
        <begin position="210"/>
        <end position="231"/>
    </location>
</feature>
<gene>
    <name evidence="3" type="ORF">B0H15DRAFT_20990</name>
</gene>
<feature type="transmembrane region" description="Helical" evidence="1">
    <location>
        <begin position="165"/>
        <end position="190"/>
    </location>
</feature>
<evidence type="ECO:0000259" key="2">
    <source>
        <dbReference type="Pfam" id="PF20152"/>
    </source>
</evidence>
<dbReference type="PANTHER" id="PTHR40465:SF1">
    <property type="entry name" value="DUF6534 DOMAIN-CONTAINING PROTEIN"/>
    <property type="match status" value="1"/>
</dbReference>
<dbReference type="InterPro" id="IPR045339">
    <property type="entry name" value="DUF6534"/>
</dbReference>
<reference evidence="3" key="1">
    <citation type="submission" date="2023-03" db="EMBL/GenBank/DDBJ databases">
        <title>Massive genome expansion in bonnet fungi (Mycena s.s.) driven by repeated elements and novel gene families across ecological guilds.</title>
        <authorList>
            <consortium name="Lawrence Berkeley National Laboratory"/>
            <person name="Harder C.B."/>
            <person name="Miyauchi S."/>
            <person name="Viragh M."/>
            <person name="Kuo A."/>
            <person name="Thoen E."/>
            <person name="Andreopoulos B."/>
            <person name="Lu D."/>
            <person name="Skrede I."/>
            <person name="Drula E."/>
            <person name="Henrissat B."/>
            <person name="Morin E."/>
            <person name="Kohler A."/>
            <person name="Barry K."/>
            <person name="LaButti K."/>
            <person name="Morin E."/>
            <person name="Salamov A."/>
            <person name="Lipzen A."/>
            <person name="Mereny Z."/>
            <person name="Hegedus B."/>
            <person name="Baldrian P."/>
            <person name="Stursova M."/>
            <person name="Weitz H."/>
            <person name="Taylor A."/>
            <person name="Grigoriev I.V."/>
            <person name="Nagy L.G."/>
            <person name="Martin F."/>
            <person name="Kauserud H."/>
        </authorList>
    </citation>
    <scope>NUCLEOTIDE SEQUENCE</scope>
    <source>
        <strain evidence="3">CBHHK173m</strain>
    </source>
</reference>
<keyword evidence="1" id="KW-1133">Transmembrane helix</keyword>
<dbReference type="EMBL" id="JARJCN010000001">
    <property type="protein sequence ID" value="KAJ7104332.1"/>
    <property type="molecule type" value="Genomic_DNA"/>
</dbReference>
<feature type="transmembrane region" description="Helical" evidence="1">
    <location>
        <begin position="237"/>
        <end position="257"/>
    </location>
</feature>
<dbReference type="Proteomes" id="UP001222325">
    <property type="component" value="Unassembled WGS sequence"/>
</dbReference>
<dbReference type="AlphaFoldDB" id="A0AAD6UIR7"/>
<name>A0AAD6UIR7_9AGAR</name>
<evidence type="ECO:0000256" key="1">
    <source>
        <dbReference type="SAM" id="Phobius"/>
    </source>
</evidence>
<feature type="transmembrane region" description="Helical" evidence="1">
    <location>
        <begin position="20"/>
        <end position="44"/>
    </location>
</feature>
<comment type="caution">
    <text evidence="3">The sequence shown here is derived from an EMBL/GenBank/DDBJ whole genome shotgun (WGS) entry which is preliminary data.</text>
</comment>
<feature type="transmembrane region" description="Helical" evidence="1">
    <location>
        <begin position="56"/>
        <end position="77"/>
    </location>
</feature>
<feature type="domain" description="DUF6534" evidence="2">
    <location>
        <begin position="174"/>
        <end position="261"/>
    </location>
</feature>
<evidence type="ECO:0000313" key="4">
    <source>
        <dbReference type="Proteomes" id="UP001222325"/>
    </source>
</evidence>
<keyword evidence="1" id="KW-0812">Transmembrane</keyword>
<dbReference type="PANTHER" id="PTHR40465">
    <property type="entry name" value="CHROMOSOME 1, WHOLE GENOME SHOTGUN SEQUENCE"/>
    <property type="match status" value="1"/>
</dbReference>
<feature type="transmembrane region" description="Helical" evidence="1">
    <location>
        <begin position="97"/>
        <end position="117"/>
    </location>
</feature>
<accession>A0AAD6UIR7</accession>
<evidence type="ECO:0000313" key="3">
    <source>
        <dbReference type="EMBL" id="KAJ7104332.1"/>
    </source>
</evidence>
<feature type="transmembrane region" description="Helical" evidence="1">
    <location>
        <begin position="129"/>
        <end position="153"/>
    </location>
</feature>
<protein>
    <recommendedName>
        <fullName evidence="2">DUF6534 domain-containing protein</fullName>
    </recommendedName>
</protein>
<dbReference type="Pfam" id="PF20152">
    <property type="entry name" value="DUF6534"/>
    <property type="match status" value="1"/>
</dbReference>
<sequence length="317" mass="34178">MAPSDASSGLPSIDANTMTPAVLVGSLMNFFFFGALLIQVYVYAQCFHQDPCVVKCIVYFILLTEVSAVCVNGWDAYQWFAVSFGDVTALLNPRNSPFYAGVVGGLNGLIVQFFFCYRIVVIRRSAWPMAALIALFSLTQCATGMASGIYAYVYPIEEWSTGALIVFPTWLAGSALVEILIAATMTYLLISATGSVQPSTRDLIKALVGLIIETNIFTAAVAIAALALFLGRPKSNYFVGPTWNLSGIYANTLLTILNNRARPRRSAVEGWGEDTVDISFARTDTVTSVGSIAEMTFAGRQSGAFQRTGARELGGKK</sequence>
<organism evidence="3 4">
    <name type="scientific">Mycena belliarum</name>
    <dbReference type="NCBI Taxonomy" id="1033014"/>
    <lineage>
        <taxon>Eukaryota</taxon>
        <taxon>Fungi</taxon>
        <taxon>Dikarya</taxon>
        <taxon>Basidiomycota</taxon>
        <taxon>Agaricomycotina</taxon>
        <taxon>Agaricomycetes</taxon>
        <taxon>Agaricomycetidae</taxon>
        <taxon>Agaricales</taxon>
        <taxon>Marasmiineae</taxon>
        <taxon>Mycenaceae</taxon>
        <taxon>Mycena</taxon>
    </lineage>
</organism>